<sequence>MRRTVSDKTADEYFKQDTYSTFSSAPPVLLNVSSSNAAPKMSTEYGDIPVSAPVAPVASSEYGDIPLGAPPPAPLPTNDPTFDLNNRFQSVAEKLFSLTANADAETMWKLNVEFVKVSRDFLHVAQTVSKVIISEVYVEESKRTIKPEKLSGIIGGVKYLVHSVLFKFAIYHQRNDAEQLTVIEASKIAGHELKSLAHLWECKSGVCLPLQCIIDYLGFRMVAMLYLPIKNEVTLKVGSSDGGKTYLCANESLMNKMTKIGKTYLCANESLMNKMTKIGKKLNLAGHKFLGQEIFVPFDLEGHLGKDGKEYLLDFSRLFPPVPLTPGCKFGNLYRLFRPEFVRNYPKPMCSDGYAPLMREQTHHHDVLQEAFKSLMEEAIPFASTILDDLSAAVIKKGMVLPGNFVWHPSRTLHELGINLRYMGNVYSHCKTPEARTLLLIEMAARSIKQDLRQKIRAKMEKEKFPLENEYIILLVSELNSRIFLPDTKVWDEIGREMKKYFDFPEGSFPSRVNEEIFNFVFHLDPRYENDFPDSKFGNLLLFDRIRQMMAFKVNKAFLQRIYSGIAKQLKVVVVTGVGQKIKHMNIISHAEGWLLRNDDPHLALKRFDTARESSPLNKFTLRNVATMTVELERKKQREFDDDFIKYVEYLFKLAIVDDQYSDTHSLYQYGKFLLIAGKYDKAEEYLVQSIEAYPEHKEAWHSLMECLNAQKKPYSRFLDFYESIKK</sequence>
<dbReference type="InterPro" id="IPR033646">
    <property type="entry name" value="CLU-central"/>
</dbReference>
<dbReference type="GO" id="GO:0003729">
    <property type="term" value="F:mRNA binding"/>
    <property type="evidence" value="ECO:0007669"/>
    <property type="project" value="TreeGrafter"/>
</dbReference>
<evidence type="ECO:0000259" key="3">
    <source>
        <dbReference type="PROSITE" id="PS51823"/>
    </source>
</evidence>
<protein>
    <recommendedName>
        <fullName evidence="3">Clu domain-containing protein</fullName>
    </recommendedName>
</protein>
<evidence type="ECO:0000256" key="2">
    <source>
        <dbReference type="PROSITE-ProRule" id="PRU00339"/>
    </source>
</evidence>
<dbReference type="Gene3D" id="1.25.40.10">
    <property type="entry name" value="Tetratricopeptide repeat domain"/>
    <property type="match status" value="1"/>
</dbReference>
<accession>A0A6B2KY78</accession>
<dbReference type="Pfam" id="PF13236">
    <property type="entry name" value="CLU"/>
    <property type="match status" value="2"/>
</dbReference>
<keyword evidence="2" id="KW-0802">TPR repeat</keyword>
<dbReference type="Pfam" id="PF12807">
    <property type="entry name" value="eIF3_p135"/>
    <property type="match status" value="1"/>
</dbReference>
<dbReference type="InterPro" id="IPR025697">
    <property type="entry name" value="CLU_dom"/>
</dbReference>
<dbReference type="EMBL" id="GIBP01000745">
    <property type="protein sequence ID" value="NDV29714.1"/>
    <property type="molecule type" value="Transcribed_RNA"/>
</dbReference>
<feature type="repeat" description="TPR" evidence="2">
    <location>
        <begin position="664"/>
        <end position="697"/>
    </location>
</feature>
<dbReference type="SUPFAM" id="SSF48452">
    <property type="entry name" value="TPR-like"/>
    <property type="match status" value="1"/>
</dbReference>
<name>A0A6B2KY78_9EUKA</name>
<dbReference type="InterPro" id="IPR027523">
    <property type="entry name" value="CLU_prot"/>
</dbReference>
<dbReference type="AlphaFoldDB" id="A0A6B2KY78"/>
<proteinExistence type="predicted"/>
<dbReference type="PANTHER" id="PTHR12601">
    <property type="entry name" value="EUKARYOTIC TRANSLATION INITIATION FACTOR 3 SUBUNIT EIF-3"/>
    <property type="match status" value="1"/>
</dbReference>
<dbReference type="GO" id="GO:0005737">
    <property type="term" value="C:cytoplasm"/>
    <property type="evidence" value="ECO:0007669"/>
    <property type="project" value="TreeGrafter"/>
</dbReference>
<evidence type="ECO:0000313" key="4">
    <source>
        <dbReference type="EMBL" id="NDV29714.1"/>
    </source>
</evidence>
<dbReference type="InterPro" id="IPR019734">
    <property type="entry name" value="TPR_rpt"/>
</dbReference>
<dbReference type="PANTHER" id="PTHR12601:SF6">
    <property type="entry name" value="CLUSTERED MITOCHONDRIA PROTEIN HOMOLOG"/>
    <property type="match status" value="1"/>
</dbReference>
<reference evidence="4" key="1">
    <citation type="journal article" date="2020" name="J. Eukaryot. Microbiol.">
        <title>De novo Sequencing, Assembly and Annotation of the Transcriptome for the Free-Living Testate Amoeba Arcella intermedia.</title>
        <authorList>
            <person name="Ribeiro G.M."/>
            <person name="Porfirio-Sousa A.L."/>
            <person name="Maurer-Alcala X.X."/>
            <person name="Katz L.A."/>
            <person name="Lahr D.J.G."/>
        </authorList>
    </citation>
    <scope>NUCLEOTIDE SEQUENCE</scope>
</reference>
<feature type="domain" description="Clu" evidence="3">
    <location>
        <begin position="59"/>
        <end position="326"/>
    </location>
</feature>
<evidence type="ECO:0000256" key="1">
    <source>
        <dbReference type="ARBA" id="ARBA00022490"/>
    </source>
</evidence>
<dbReference type="InterPro" id="IPR011990">
    <property type="entry name" value="TPR-like_helical_dom_sf"/>
</dbReference>
<dbReference type="PROSITE" id="PS50005">
    <property type="entry name" value="TPR"/>
    <property type="match status" value="1"/>
</dbReference>
<dbReference type="GO" id="GO:0048312">
    <property type="term" value="P:intracellular distribution of mitochondria"/>
    <property type="evidence" value="ECO:0007669"/>
    <property type="project" value="TreeGrafter"/>
</dbReference>
<organism evidence="4">
    <name type="scientific">Arcella intermedia</name>
    <dbReference type="NCBI Taxonomy" id="1963864"/>
    <lineage>
        <taxon>Eukaryota</taxon>
        <taxon>Amoebozoa</taxon>
        <taxon>Tubulinea</taxon>
        <taxon>Elardia</taxon>
        <taxon>Arcellinida</taxon>
        <taxon>Sphaerothecina</taxon>
        <taxon>Arcellidae</taxon>
        <taxon>Arcella</taxon>
    </lineage>
</organism>
<keyword evidence="1" id="KW-0963">Cytoplasm</keyword>
<dbReference type="PROSITE" id="PS51823">
    <property type="entry name" value="CLU"/>
    <property type="match status" value="1"/>
</dbReference>